<evidence type="ECO:0000313" key="2">
    <source>
        <dbReference type="Proteomes" id="UP000031036"/>
    </source>
</evidence>
<name>A0A0B2V2A2_TOXCA</name>
<proteinExistence type="predicted"/>
<dbReference type="Proteomes" id="UP000031036">
    <property type="component" value="Unassembled WGS sequence"/>
</dbReference>
<keyword evidence="2" id="KW-1185">Reference proteome</keyword>
<dbReference type="AlphaFoldDB" id="A0A0B2V2A2"/>
<accession>A0A0B2V2A2</accession>
<reference evidence="1 2" key="1">
    <citation type="submission" date="2014-11" db="EMBL/GenBank/DDBJ databases">
        <title>Genetic blueprint of the zoonotic pathogen Toxocara canis.</title>
        <authorList>
            <person name="Zhu X.-Q."/>
            <person name="Korhonen P.K."/>
            <person name="Cai H."/>
            <person name="Young N.D."/>
            <person name="Nejsum P."/>
            <person name="von Samson-Himmelstjerna G."/>
            <person name="Boag P.R."/>
            <person name="Tan P."/>
            <person name="Li Q."/>
            <person name="Min J."/>
            <person name="Yang Y."/>
            <person name="Wang X."/>
            <person name="Fang X."/>
            <person name="Hall R.S."/>
            <person name="Hofmann A."/>
            <person name="Sternberg P.W."/>
            <person name="Jex A.R."/>
            <person name="Gasser R.B."/>
        </authorList>
    </citation>
    <scope>NUCLEOTIDE SEQUENCE [LARGE SCALE GENOMIC DNA]</scope>
    <source>
        <strain evidence="1">PN_DK_2014</strain>
    </source>
</reference>
<organism evidence="1 2">
    <name type="scientific">Toxocara canis</name>
    <name type="common">Canine roundworm</name>
    <dbReference type="NCBI Taxonomy" id="6265"/>
    <lineage>
        <taxon>Eukaryota</taxon>
        <taxon>Metazoa</taxon>
        <taxon>Ecdysozoa</taxon>
        <taxon>Nematoda</taxon>
        <taxon>Chromadorea</taxon>
        <taxon>Rhabditida</taxon>
        <taxon>Spirurina</taxon>
        <taxon>Ascaridomorpha</taxon>
        <taxon>Ascaridoidea</taxon>
        <taxon>Toxocaridae</taxon>
        <taxon>Toxocara</taxon>
    </lineage>
</organism>
<evidence type="ECO:0000313" key="1">
    <source>
        <dbReference type="EMBL" id="KHN75587.1"/>
    </source>
</evidence>
<protein>
    <submittedName>
        <fullName evidence="1">Uncharacterized protein</fullName>
    </submittedName>
</protein>
<dbReference type="EMBL" id="JPKZ01002654">
    <property type="protein sequence ID" value="KHN75587.1"/>
    <property type="molecule type" value="Genomic_DNA"/>
</dbReference>
<comment type="caution">
    <text evidence="1">The sequence shown here is derived from an EMBL/GenBank/DDBJ whole genome shotgun (WGS) entry which is preliminary data.</text>
</comment>
<sequence>MPGVHSSRHHQPPYELPSNRRTTCFVWKTSARHEWWCCLICARVYADVLVSCPVGYERHACFQFGEVVAMWEKYLRNAIFSRTLFCWTFSVNWQRKYCSLKRLTS</sequence>
<gene>
    <name evidence="1" type="ORF">Tcan_02651</name>
</gene>